<dbReference type="RefSeq" id="XP_013908189.1">
    <property type="nucleotide sequence ID" value="XM_014052714.1"/>
</dbReference>
<dbReference type="InterPro" id="IPR035892">
    <property type="entry name" value="C2_domain_sf"/>
</dbReference>
<dbReference type="Gene3D" id="2.60.40.1110">
    <property type="match status" value="1"/>
</dbReference>
<gene>
    <name evidence="6" type="primary">LOC106538263</name>
</gene>
<dbReference type="PANTHER" id="PTHR12305:SF94">
    <property type="entry name" value="PHOSPHATIDYLINOSITOL-3,4,5-TRISPHOSPHATE 3-PHOSPHATASE"/>
    <property type="match status" value="1"/>
</dbReference>
<dbReference type="InterPro" id="IPR029021">
    <property type="entry name" value="Prot-tyrosine_phosphatase-like"/>
</dbReference>
<dbReference type="InterPro" id="IPR051281">
    <property type="entry name" value="Dual-spec_lipid-protein_phosph"/>
</dbReference>
<dbReference type="SUPFAM" id="SSF52799">
    <property type="entry name" value="(Phosphotyrosine protein) phosphatases II"/>
    <property type="match status" value="1"/>
</dbReference>
<proteinExistence type="predicted"/>
<protein>
    <submittedName>
        <fullName evidence="6">Tyrosine-protein phosphatase auxilin</fullName>
    </submittedName>
</protein>
<dbReference type="Gene3D" id="3.90.190.10">
    <property type="entry name" value="Protein tyrosine phosphatase superfamily"/>
    <property type="match status" value="1"/>
</dbReference>
<dbReference type="PROSITE" id="PS51182">
    <property type="entry name" value="C2_TENSIN"/>
    <property type="match status" value="1"/>
</dbReference>
<evidence type="ECO:0000259" key="4">
    <source>
        <dbReference type="PROSITE" id="PS51182"/>
    </source>
</evidence>
<dbReference type="Proteomes" id="UP000504617">
    <property type="component" value="Unplaced"/>
</dbReference>
<dbReference type="InterPro" id="IPR029023">
    <property type="entry name" value="Tensin_phosphatase"/>
</dbReference>
<dbReference type="SUPFAM" id="SSF49562">
    <property type="entry name" value="C2 domain (Calcium/lipid-binding domain, CaLB)"/>
    <property type="match status" value="1"/>
</dbReference>
<evidence type="ECO:0000256" key="1">
    <source>
        <dbReference type="ARBA" id="ARBA00022801"/>
    </source>
</evidence>
<dbReference type="GO" id="GO:0005829">
    <property type="term" value="C:cytosol"/>
    <property type="evidence" value="ECO:0007669"/>
    <property type="project" value="TreeGrafter"/>
</dbReference>
<feature type="domain" description="Phosphatase tensin-type" evidence="3">
    <location>
        <begin position="137"/>
        <end position="367"/>
    </location>
</feature>
<feature type="region of interest" description="Disordered" evidence="2">
    <location>
        <begin position="72"/>
        <end position="98"/>
    </location>
</feature>
<dbReference type="InterPro" id="IPR014020">
    <property type="entry name" value="Tensin_C2-dom"/>
</dbReference>
<dbReference type="GO" id="GO:0016314">
    <property type="term" value="F:phosphatidylinositol-3,4,5-trisphosphate 3-phosphatase activity"/>
    <property type="evidence" value="ECO:0007669"/>
    <property type="project" value="TreeGrafter"/>
</dbReference>
<sequence>MSAVTLTLSDSPMSLLGSYRKKTNNDGYESLQLVDSNGDFCSSRERTGGGGGSGNLGKQGVIPAVVAAARSPARQHQHQPLDCSTMDSSGASSPDLESSYGGGLLDMMKGGAGRLFSNLKDNLKDTLKDTSTKVMQSVASYAKGELDISYITSRIIVMSFPGEGVELGFRNHIDDVRTFLDSRHPDHYTVFNLSPKSYRTARFHNRVSECSWPIRQAPSLHNLYAVCKNMHNWLQQNPKNVCVIHCMLDIYSFTDEKVEDMEYHVPKRYLGYICDLITDKPVQPHCKPITIKSVLLSPVPCFNKQRNGCRPFCDILIGETRIFTTSLEYERMKEFRVQEGKVVIPLGVTVHGDVVVAVYHMRSTIGGRLQAKV</sequence>
<feature type="domain" description="C2 tensin-type" evidence="4">
    <location>
        <begin position="286"/>
        <end position="373"/>
    </location>
</feature>
<evidence type="ECO:0000259" key="3">
    <source>
        <dbReference type="PROSITE" id="PS51181"/>
    </source>
</evidence>
<dbReference type="KEGG" id="tsr:106538263"/>
<feature type="compositionally biased region" description="Polar residues" evidence="2">
    <location>
        <begin position="85"/>
        <end position="96"/>
    </location>
</feature>
<name>A0A6I9WZ03_9SAUR</name>
<dbReference type="SMART" id="SM01326">
    <property type="entry name" value="PTEN_C2"/>
    <property type="match status" value="1"/>
</dbReference>
<dbReference type="Pfam" id="PF10409">
    <property type="entry name" value="PTEN_C2"/>
    <property type="match status" value="1"/>
</dbReference>
<dbReference type="OrthoDB" id="1717591at2759"/>
<dbReference type="AlphaFoldDB" id="A0A6I9WZ03"/>
<reference evidence="6" key="1">
    <citation type="submission" date="2025-08" db="UniProtKB">
        <authorList>
            <consortium name="RefSeq"/>
        </authorList>
    </citation>
    <scope>IDENTIFICATION</scope>
    <source>
        <tissue evidence="6">Skeletal muscle</tissue>
    </source>
</reference>
<evidence type="ECO:0000313" key="5">
    <source>
        <dbReference type="Proteomes" id="UP000504617"/>
    </source>
</evidence>
<dbReference type="FunFam" id="3.90.190.10:FF:000255">
    <property type="entry name" value="putative tyrosine-protein phosphatase auxilin"/>
    <property type="match status" value="1"/>
</dbReference>
<dbReference type="GeneID" id="106538263"/>
<organism evidence="5 6">
    <name type="scientific">Thamnophis sirtalis</name>
    <dbReference type="NCBI Taxonomy" id="35019"/>
    <lineage>
        <taxon>Eukaryota</taxon>
        <taxon>Metazoa</taxon>
        <taxon>Chordata</taxon>
        <taxon>Craniata</taxon>
        <taxon>Vertebrata</taxon>
        <taxon>Euteleostomi</taxon>
        <taxon>Lepidosauria</taxon>
        <taxon>Squamata</taxon>
        <taxon>Bifurcata</taxon>
        <taxon>Unidentata</taxon>
        <taxon>Episquamata</taxon>
        <taxon>Toxicofera</taxon>
        <taxon>Serpentes</taxon>
        <taxon>Colubroidea</taxon>
        <taxon>Colubridae</taxon>
        <taxon>Natricinae</taxon>
        <taxon>Thamnophis</taxon>
    </lineage>
</organism>
<dbReference type="PANTHER" id="PTHR12305">
    <property type="entry name" value="PHOSPHATASE WITH HOMOLOGY TO TENSIN"/>
    <property type="match status" value="1"/>
</dbReference>
<accession>A0A6I9WZ03</accession>
<evidence type="ECO:0000313" key="6">
    <source>
        <dbReference type="RefSeq" id="XP_013908189.1"/>
    </source>
</evidence>
<keyword evidence="1" id="KW-0378">Hydrolase</keyword>
<evidence type="ECO:0000256" key="2">
    <source>
        <dbReference type="SAM" id="MobiDB-lite"/>
    </source>
</evidence>
<keyword evidence="5" id="KW-1185">Reference proteome</keyword>
<dbReference type="FunFam" id="2.60.40.1110:FF:000001">
    <property type="entry name" value="cyclin-G-associated kinase isoform X2"/>
    <property type="match status" value="1"/>
</dbReference>
<dbReference type="PROSITE" id="PS51181">
    <property type="entry name" value="PPASE_TENSIN"/>
    <property type="match status" value="1"/>
</dbReference>